<dbReference type="InterPro" id="IPR036513">
    <property type="entry name" value="STAS_dom_sf"/>
</dbReference>
<evidence type="ECO:0000259" key="2">
    <source>
        <dbReference type="PROSITE" id="PS50801"/>
    </source>
</evidence>
<feature type="transmembrane region" description="Helical" evidence="1">
    <location>
        <begin position="349"/>
        <end position="367"/>
    </location>
</feature>
<dbReference type="Pfam" id="PF13466">
    <property type="entry name" value="STAS_2"/>
    <property type="match status" value="1"/>
</dbReference>
<proteinExistence type="inferred from homology"/>
<keyword evidence="1" id="KW-0472">Membrane</keyword>
<dbReference type="InterPro" id="IPR058548">
    <property type="entry name" value="MlaB-like_STAS"/>
</dbReference>
<dbReference type="RefSeq" id="WP_232051845.1">
    <property type="nucleotide sequence ID" value="NZ_LR699119.1"/>
</dbReference>
<comment type="subcellular location">
    <subcellularLocation>
        <location evidence="1">Cell inner membrane</location>
        <topology evidence="1">Multi-pass membrane protein</topology>
    </subcellularLocation>
</comment>
<keyword evidence="1" id="KW-0997">Cell inner membrane</keyword>
<accession>A0A5E4PFS7</accession>
<keyword evidence="4" id="KW-1185">Reference proteome</keyword>
<dbReference type="GO" id="GO:0043190">
    <property type="term" value="C:ATP-binding cassette (ABC) transporter complex"/>
    <property type="evidence" value="ECO:0007669"/>
    <property type="project" value="InterPro"/>
</dbReference>
<feature type="transmembrane region" description="Helical" evidence="1">
    <location>
        <begin position="275"/>
        <end position="296"/>
    </location>
</feature>
<dbReference type="PANTHER" id="PTHR30188:SF3">
    <property type="entry name" value="ABC TRANSPORTER PERMEASE"/>
    <property type="match status" value="1"/>
</dbReference>
<keyword evidence="1" id="KW-1003">Cell membrane</keyword>
<feature type="domain" description="STAS" evidence="2">
    <location>
        <begin position="3"/>
        <end position="90"/>
    </location>
</feature>
<keyword evidence="1" id="KW-0812">Transmembrane</keyword>
<dbReference type="KEGG" id="asip:AQUSIP_11470"/>
<dbReference type="PANTHER" id="PTHR30188">
    <property type="entry name" value="ABC TRANSPORTER PERMEASE PROTEIN-RELATED"/>
    <property type="match status" value="1"/>
</dbReference>
<feature type="transmembrane region" description="Helical" evidence="1">
    <location>
        <begin position="126"/>
        <end position="145"/>
    </location>
</feature>
<feature type="transmembrane region" description="Helical" evidence="1">
    <location>
        <begin position="308"/>
        <end position="329"/>
    </location>
</feature>
<dbReference type="NCBIfam" id="TIGR00056">
    <property type="entry name" value="MlaE family lipid ABC transporter permease subunit"/>
    <property type="match status" value="1"/>
</dbReference>
<reference evidence="3 4" key="1">
    <citation type="submission" date="2019-08" db="EMBL/GenBank/DDBJ databases">
        <authorList>
            <person name="Guy L."/>
        </authorList>
    </citation>
    <scope>NUCLEOTIDE SEQUENCE [LARGE SCALE GENOMIC DNA]</scope>
    <source>
        <strain evidence="3 4">SGT-108</strain>
    </source>
</reference>
<dbReference type="Gene3D" id="3.30.750.24">
    <property type="entry name" value="STAS domain"/>
    <property type="match status" value="1"/>
</dbReference>
<dbReference type="Proteomes" id="UP000324194">
    <property type="component" value="Chromosome 1"/>
</dbReference>
<name>A0A5E4PFS7_9COXI</name>
<evidence type="ECO:0000256" key="1">
    <source>
        <dbReference type="RuleBase" id="RU362044"/>
    </source>
</evidence>
<evidence type="ECO:0000313" key="3">
    <source>
        <dbReference type="EMBL" id="VVC75850.1"/>
    </source>
</evidence>
<dbReference type="EMBL" id="LR699119">
    <property type="protein sequence ID" value="VVC75850.1"/>
    <property type="molecule type" value="Genomic_DNA"/>
</dbReference>
<dbReference type="AlphaFoldDB" id="A0A5E4PFS7"/>
<dbReference type="SUPFAM" id="SSF52091">
    <property type="entry name" value="SpoIIaa-like"/>
    <property type="match status" value="1"/>
</dbReference>
<dbReference type="Pfam" id="PF02405">
    <property type="entry name" value="MlaE"/>
    <property type="match status" value="1"/>
</dbReference>
<dbReference type="GO" id="GO:0005548">
    <property type="term" value="F:phospholipid transporter activity"/>
    <property type="evidence" value="ECO:0007669"/>
    <property type="project" value="TreeGrafter"/>
</dbReference>
<dbReference type="InterPro" id="IPR030802">
    <property type="entry name" value="Permease_MalE"/>
</dbReference>
<gene>
    <name evidence="3" type="primary">mlaE_1</name>
    <name evidence="3" type="ORF">AQUSIP_11470</name>
</gene>
<comment type="similarity">
    <text evidence="1">Belongs to the MlaE permease family.</text>
</comment>
<dbReference type="InterPro" id="IPR002645">
    <property type="entry name" value="STAS_dom"/>
</dbReference>
<feature type="transmembrane region" description="Helical" evidence="1">
    <location>
        <begin position="242"/>
        <end position="269"/>
    </location>
</feature>
<protein>
    <submittedName>
        <fullName evidence="3">Putative phospholipid ABC transporter permease protein MlaE</fullName>
    </submittedName>
</protein>
<dbReference type="InterPro" id="IPR003453">
    <property type="entry name" value="ABC_MlaE_roteobac"/>
</dbReference>
<organism evidence="3 4">
    <name type="scientific">Aquicella siphonis</name>
    <dbReference type="NCBI Taxonomy" id="254247"/>
    <lineage>
        <taxon>Bacteria</taxon>
        <taxon>Pseudomonadati</taxon>
        <taxon>Pseudomonadota</taxon>
        <taxon>Gammaproteobacteria</taxon>
        <taxon>Legionellales</taxon>
        <taxon>Coxiellaceae</taxon>
        <taxon>Aquicella</taxon>
    </lineage>
</organism>
<keyword evidence="1" id="KW-1133">Transmembrane helix</keyword>
<sequence>MKAQNAIQFDPDKRILTCRGDWNLANLAQLKSLLAAISWPARGQVSIDGTSIARMDSAGAWLLIDLKNTLSRQGLRIEWVHFPEQSRSLLAIIENQVREQTPLPASKKITFLTAVGKNTIEQLQEFQLYLAFIGGLTFETLRLILHPRHWRWNALASVIYRTGYQGLPIIALLSFLIGVVLTYQMGLQLRNYGANIYIVDLLGLSVLREFGPLITAIMVSGRTGSAFTASIGMMKLNQEIDALNTLGVTPAELLLLPRILGLLISLPLLTMWSDIFGVVGGMVMSNNMLGITWYEFLQRFPQQIPLRAFLIGIGKAPVFALIIASIGCFQGMQVKNSADSVGQNTTRSVVLAIFFIIVADAVFSVIFSKMKL</sequence>
<feature type="transmembrane region" description="Helical" evidence="1">
    <location>
        <begin position="166"/>
        <end position="184"/>
    </location>
</feature>
<dbReference type="PROSITE" id="PS50801">
    <property type="entry name" value="STAS"/>
    <property type="match status" value="1"/>
</dbReference>
<evidence type="ECO:0000313" key="4">
    <source>
        <dbReference type="Proteomes" id="UP000324194"/>
    </source>
</evidence>